<dbReference type="PIRSF" id="PIRSF000804">
    <property type="entry name" value="DNA_pol_III_b"/>
    <property type="match status" value="1"/>
</dbReference>
<dbReference type="GO" id="GO:0009360">
    <property type="term" value="C:DNA polymerase III complex"/>
    <property type="evidence" value="ECO:0007669"/>
    <property type="project" value="InterPro"/>
</dbReference>
<evidence type="ECO:0000259" key="12">
    <source>
        <dbReference type="Pfam" id="PF02767"/>
    </source>
</evidence>
<feature type="domain" description="DNA polymerase III beta sliding clamp central" evidence="12">
    <location>
        <begin position="129"/>
        <end position="244"/>
    </location>
</feature>
<dbReference type="Proteomes" id="UP000000238">
    <property type="component" value="Chromosome"/>
</dbReference>
<dbReference type="STRING" id="349521.HCH_00003"/>
<sequence>MKLTITREALVTSLQMISGVVEKRQTMPVLANVLLDARDGKLVITGTNMEVELVAEISDVNIEHESRITVPAKKFTDICRALPEGAAIGIELKDGRLNVRYGSSHFILSTLPAEHFPNVEEEPESVKVTLPQRELKRLIDATAFAMAQQDVRYYLNGMLMELDEQGLRTVATDGHRLALANVSLQTGVSEKRQPIVPRKGILELGRLLNDTDESCTLVFGDNHVRASVGHFTFTSKLIDGKFPDYQRVIPRSGDKVMLADRVLLKGVLSRASILSHESIRGVRLQFEEGLLKVFANNPDQEEAEDSLEVEYPHEALQIGFNVGYLIDVLNALDDEQVKVTLSNANSSALVEGVDTRDAVYVVMPMRL</sequence>
<evidence type="ECO:0000256" key="4">
    <source>
        <dbReference type="ARBA" id="ARBA00022490"/>
    </source>
</evidence>
<dbReference type="eggNOG" id="COG0592">
    <property type="taxonomic scope" value="Bacteria"/>
</dbReference>
<evidence type="ECO:0000313" key="15">
    <source>
        <dbReference type="Proteomes" id="UP000000238"/>
    </source>
</evidence>
<dbReference type="KEGG" id="hch:HCH_00003"/>
<organism evidence="14 15">
    <name type="scientific">Hahella chejuensis (strain KCTC 2396)</name>
    <dbReference type="NCBI Taxonomy" id="349521"/>
    <lineage>
        <taxon>Bacteria</taxon>
        <taxon>Pseudomonadati</taxon>
        <taxon>Pseudomonadota</taxon>
        <taxon>Gammaproteobacteria</taxon>
        <taxon>Oceanospirillales</taxon>
        <taxon>Hahellaceae</taxon>
        <taxon>Hahella</taxon>
    </lineage>
</organism>
<dbReference type="SMART" id="SM00480">
    <property type="entry name" value="POL3Bc"/>
    <property type="match status" value="1"/>
</dbReference>
<dbReference type="AlphaFoldDB" id="Q2SQZ8"/>
<comment type="subcellular location">
    <subcellularLocation>
        <location evidence="1 10">Cytoplasm</location>
    </subcellularLocation>
</comment>
<reference evidence="14 15" key="1">
    <citation type="journal article" date="2005" name="Nucleic Acids Res.">
        <title>Genomic blueprint of Hahella chejuensis, a marine microbe producing an algicidal agent.</title>
        <authorList>
            <person name="Jeong H."/>
            <person name="Yim J.H."/>
            <person name="Lee C."/>
            <person name="Choi S.-H."/>
            <person name="Park Y.K."/>
            <person name="Yoon S.H."/>
            <person name="Hur C.-G."/>
            <person name="Kang H.-Y."/>
            <person name="Kim D."/>
            <person name="Lee H.H."/>
            <person name="Park K.H."/>
            <person name="Park S.-H."/>
            <person name="Park H.-S."/>
            <person name="Lee H.K."/>
            <person name="Oh T.K."/>
            <person name="Kim J.F."/>
        </authorList>
    </citation>
    <scope>NUCLEOTIDE SEQUENCE [LARGE SCALE GENOMIC DNA]</scope>
    <source>
        <strain evidence="14 15">KCTC 2396</strain>
    </source>
</reference>
<feature type="domain" description="DNA polymerase III beta sliding clamp N-terminal" evidence="11">
    <location>
        <begin position="1"/>
        <end position="119"/>
    </location>
</feature>
<evidence type="ECO:0000256" key="9">
    <source>
        <dbReference type="ARBA" id="ARBA00023125"/>
    </source>
</evidence>
<dbReference type="Pfam" id="PF02767">
    <property type="entry name" value="DNA_pol3_beta_2"/>
    <property type="match status" value="1"/>
</dbReference>
<dbReference type="CDD" id="cd00140">
    <property type="entry name" value="beta_clamp"/>
    <property type="match status" value="1"/>
</dbReference>
<dbReference type="Gene3D" id="3.10.150.10">
    <property type="entry name" value="DNA Polymerase III, subunit A, domain 2"/>
    <property type="match status" value="1"/>
</dbReference>
<keyword evidence="15" id="KW-1185">Reference proteome</keyword>
<evidence type="ECO:0000259" key="13">
    <source>
        <dbReference type="Pfam" id="PF02768"/>
    </source>
</evidence>
<proteinExistence type="inferred from homology"/>
<evidence type="ECO:0000256" key="2">
    <source>
        <dbReference type="ARBA" id="ARBA00010752"/>
    </source>
</evidence>
<keyword evidence="5 10" id="KW-0808">Transferase</keyword>
<dbReference type="InterPro" id="IPR022637">
    <property type="entry name" value="DNA_polIII_beta_cen"/>
</dbReference>
<dbReference type="Pfam" id="PF02768">
    <property type="entry name" value="DNA_pol3_beta_3"/>
    <property type="match status" value="1"/>
</dbReference>
<dbReference type="GO" id="GO:0006271">
    <property type="term" value="P:DNA strand elongation involved in DNA replication"/>
    <property type="evidence" value="ECO:0007669"/>
    <property type="project" value="TreeGrafter"/>
</dbReference>
<dbReference type="FunFam" id="3.10.150.10:FF:000001">
    <property type="entry name" value="Beta sliding clamp"/>
    <property type="match status" value="1"/>
</dbReference>
<dbReference type="InterPro" id="IPR001001">
    <property type="entry name" value="DNA_polIII_beta"/>
</dbReference>
<dbReference type="PANTHER" id="PTHR30478">
    <property type="entry name" value="DNA POLYMERASE III SUBUNIT BETA"/>
    <property type="match status" value="1"/>
</dbReference>
<evidence type="ECO:0000256" key="10">
    <source>
        <dbReference type="PIRNR" id="PIRNR000804"/>
    </source>
</evidence>
<dbReference type="EMBL" id="CP000155">
    <property type="protein sequence ID" value="ABC26926.1"/>
    <property type="molecule type" value="Genomic_DNA"/>
</dbReference>
<dbReference type="GO" id="GO:0008408">
    <property type="term" value="F:3'-5' exonuclease activity"/>
    <property type="evidence" value="ECO:0007669"/>
    <property type="project" value="InterPro"/>
</dbReference>
<evidence type="ECO:0000256" key="7">
    <source>
        <dbReference type="ARBA" id="ARBA00022705"/>
    </source>
</evidence>
<evidence type="ECO:0000256" key="5">
    <source>
        <dbReference type="ARBA" id="ARBA00022679"/>
    </source>
</evidence>
<dbReference type="GO" id="GO:0005737">
    <property type="term" value="C:cytoplasm"/>
    <property type="evidence" value="ECO:0007669"/>
    <property type="project" value="UniProtKB-SubCell"/>
</dbReference>
<dbReference type="Gene3D" id="3.70.10.10">
    <property type="match status" value="1"/>
</dbReference>
<evidence type="ECO:0000256" key="8">
    <source>
        <dbReference type="ARBA" id="ARBA00022932"/>
    </source>
</evidence>
<keyword evidence="8 10" id="KW-0239">DNA-directed DNA polymerase</keyword>
<dbReference type="OrthoDB" id="8421503at2"/>
<comment type="function">
    <text evidence="10">Confers DNA tethering and processivity to DNA polymerases and other proteins. Acts as a clamp, forming a ring around DNA (a reaction catalyzed by the clamp-loading complex) which diffuses in an ATP-independent manner freely and bidirectionally along dsDNA. Initially characterized for its ability to contact the catalytic subunit of DNA polymerase III (Pol III), a complex, multichain enzyme responsible for most of the replicative synthesis in bacteria; Pol III exhibits 3'-5' exonuclease proofreading activity. The beta chain is required for initiation of replication as well as for processivity of DNA replication.</text>
</comment>
<keyword evidence="4 10" id="KW-0963">Cytoplasm</keyword>
<comment type="subunit">
    <text evidence="10">Forms a ring-shaped head-to-tail homodimer around DNA.</text>
</comment>
<dbReference type="InterPro" id="IPR022635">
    <property type="entry name" value="DNA_polIII_beta_C"/>
</dbReference>
<dbReference type="InterPro" id="IPR046938">
    <property type="entry name" value="DNA_clamp_sf"/>
</dbReference>
<dbReference type="GO" id="GO:0003887">
    <property type="term" value="F:DNA-directed DNA polymerase activity"/>
    <property type="evidence" value="ECO:0007669"/>
    <property type="project" value="UniProtKB-UniRule"/>
</dbReference>
<keyword evidence="7 10" id="KW-0235">DNA replication</keyword>
<comment type="similarity">
    <text evidence="2 10">Belongs to the beta sliding clamp family.</text>
</comment>
<feature type="domain" description="DNA polymerase III beta sliding clamp C-terminal" evidence="13">
    <location>
        <begin position="247"/>
        <end position="366"/>
    </location>
</feature>
<evidence type="ECO:0000259" key="11">
    <source>
        <dbReference type="Pfam" id="PF00712"/>
    </source>
</evidence>
<keyword evidence="9" id="KW-0238">DNA-binding</keyword>
<dbReference type="NCBIfam" id="TIGR00663">
    <property type="entry name" value="dnan"/>
    <property type="match status" value="1"/>
</dbReference>
<name>Q2SQZ8_HAHCH</name>
<evidence type="ECO:0000256" key="1">
    <source>
        <dbReference type="ARBA" id="ARBA00004496"/>
    </source>
</evidence>
<dbReference type="GO" id="GO:0042802">
    <property type="term" value="F:identical protein binding"/>
    <property type="evidence" value="ECO:0007669"/>
    <property type="project" value="UniProtKB-ARBA"/>
</dbReference>
<dbReference type="HOGENOM" id="CLU_038149_4_2_6"/>
<evidence type="ECO:0000256" key="3">
    <source>
        <dbReference type="ARBA" id="ARBA00021035"/>
    </source>
</evidence>
<dbReference type="InterPro" id="IPR022634">
    <property type="entry name" value="DNA_polIII_beta_N"/>
</dbReference>
<dbReference type="PANTHER" id="PTHR30478:SF0">
    <property type="entry name" value="BETA SLIDING CLAMP"/>
    <property type="match status" value="1"/>
</dbReference>
<dbReference type="Pfam" id="PF00712">
    <property type="entry name" value="DNA_pol3_beta"/>
    <property type="match status" value="1"/>
</dbReference>
<evidence type="ECO:0000256" key="6">
    <source>
        <dbReference type="ARBA" id="ARBA00022695"/>
    </source>
</evidence>
<keyword evidence="6 10" id="KW-0548">Nucleotidyltransferase</keyword>
<dbReference type="GO" id="GO:0003677">
    <property type="term" value="F:DNA binding"/>
    <property type="evidence" value="ECO:0007669"/>
    <property type="project" value="UniProtKB-UniRule"/>
</dbReference>
<accession>Q2SQZ8</accession>
<protein>
    <recommendedName>
        <fullName evidence="3 10">Beta sliding clamp</fullName>
    </recommendedName>
</protein>
<evidence type="ECO:0000313" key="14">
    <source>
        <dbReference type="EMBL" id="ABC26926.1"/>
    </source>
</evidence>
<dbReference type="SUPFAM" id="SSF55979">
    <property type="entry name" value="DNA clamp"/>
    <property type="match status" value="3"/>
</dbReference>
<gene>
    <name evidence="14" type="primary">dnaN</name>
    <name evidence="14" type="ordered locus">HCH_00003</name>
</gene>
<dbReference type="RefSeq" id="WP_011394003.1">
    <property type="nucleotide sequence ID" value="NC_007645.1"/>
</dbReference>